<feature type="transmembrane region" description="Helical" evidence="9">
    <location>
        <begin position="354"/>
        <end position="374"/>
    </location>
</feature>
<feature type="transmembrane region" description="Helical" evidence="9">
    <location>
        <begin position="631"/>
        <end position="651"/>
    </location>
</feature>
<evidence type="ECO:0000256" key="8">
    <source>
        <dbReference type="SAM" id="MobiDB-lite"/>
    </source>
</evidence>
<reference evidence="10 11" key="1">
    <citation type="submission" date="2019-03" db="EMBL/GenBank/DDBJ databases">
        <title>Sequencing 25 genomes of Wallemia mellicola.</title>
        <authorList>
            <person name="Gostincar C."/>
        </authorList>
    </citation>
    <scope>NUCLEOTIDE SEQUENCE [LARGE SCALE GENOMIC DNA]</scope>
    <source>
        <strain evidence="10 11">EXF-6152</strain>
    </source>
</reference>
<evidence type="ECO:0000256" key="9">
    <source>
        <dbReference type="SAM" id="Phobius"/>
    </source>
</evidence>
<dbReference type="PRINTS" id="PR01250">
    <property type="entry name" value="RIBOSOMALL34"/>
</dbReference>
<keyword evidence="3 9" id="KW-0812">Transmembrane</keyword>
<feature type="transmembrane region" description="Helical" evidence="9">
    <location>
        <begin position="224"/>
        <end position="246"/>
    </location>
</feature>
<dbReference type="GO" id="GO:0005840">
    <property type="term" value="C:ribosome"/>
    <property type="evidence" value="ECO:0007669"/>
    <property type="project" value="UniProtKB-KW"/>
</dbReference>
<feature type="transmembrane region" description="Helical" evidence="9">
    <location>
        <begin position="425"/>
        <end position="443"/>
    </location>
</feature>
<evidence type="ECO:0000313" key="10">
    <source>
        <dbReference type="EMBL" id="TIB81930.1"/>
    </source>
</evidence>
<sequence length="754" mass="83884">MVDQRRVQLRTKNPYNVRSNKRRVIKTPGGQLRYLHIHKKPSVPKCGDCGLALSGLFAQDATLPSQSVKSPSLVPTVVAVVLTALESVSLEHSCLLYRRYLADYHTLFSLYPQQSSSSMENKEKERQIKIREGVVKRLTKELEMYKQEVVDGEETMNKISLDDENVISSFMFSLDNGTNILISTKAASSFNKAESLNAINAITAILLATSKPIFGYLICSVSPSIYTLGVGLCIWQVGFSGFQIILQILIADSTNLRYRSFFSVLTNSGWFFVLFYLNGKISNHFVNNLSWRSGFYIYALCYIPSILPIILVLHYKQRRTVKKPRHKNSSTSLLFKVKPTLSQRIIQFASEVDLLGLYLLFNLLIYTFVPIILANQIGFISWGSPTIPAMLTAGLGMILPAFLYWEIYCAVHPVLPLRLLKNKTIAIVCVINYFDFTSFNLAFSQLLYFTQVATDWTTNHINYYIYTQALCMTIFAISWSVVAFIYQIRWKFSVTVALFVRLFGIALMLYTSGHRSTSVMVLTQVLQGAGGGIVAVATQVGAQGAVQATDLALATAAVLLVAEIGNVAGSSAASAINVQYLPQKIQELFPHFSQEQIQSYVGDPSKSRLLGAVGTPARDLMIKAFSNNMKLLIIPASLLSLIPIIASRFLVDFNLDQRKNVVETPDNMIANHGATMTQESRTSRTSIDSALSELSSESEGVDRQFNQALNTYASHDNLRTSTTFTGGSSNGIFNEYDEIDDDDNERSLLSGNRN</sequence>
<evidence type="ECO:0000256" key="6">
    <source>
        <dbReference type="ARBA" id="ARBA00023136"/>
    </source>
</evidence>
<dbReference type="GO" id="GO:1990904">
    <property type="term" value="C:ribonucleoprotein complex"/>
    <property type="evidence" value="ECO:0007669"/>
    <property type="project" value="UniProtKB-KW"/>
</dbReference>
<dbReference type="Gene3D" id="6.20.370.70">
    <property type="match status" value="1"/>
</dbReference>
<dbReference type="EMBL" id="SPRC01000004">
    <property type="protein sequence ID" value="TIB81930.1"/>
    <property type="molecule type" value="Genomic_DNA"/>
</dbReference>
<dbReference type="Proteomes" id="UP000310685">
    <property type="component" value="Unassembled WGS sequence"/>
</dbReference>
<dbReference type="Pfam" id="PF01199">
    <property type="entry name" value="Ribosomal_L34e"/>
    <property type="match status" value="1"/>
</dbReference>
<dbReference type="GO" id="GO:0005886">
    <property type="term" value="C:plasma membrane"/>
    <property type="evidence" value="ECO:0007669"/>
    <property type="project" value="TreeGrafter"/>
</dbReference>
<dbReference type="GO" id="GO:0007021">
    <property type="term" value="P:tubulin complex assembly"/>
    <property type="evidence" value="ECO:0007669"/>
    <property type="project" value="InterPro"/>
</dbReference>
<protein>
    <submittedName>
        <fullName evidence="10">MFS general substrate transporter</fullName>
    </submittedName>
</protein>
<dbReference type="InterPro" id="IPR036259">
    <property type="entry name" value="MFS_trans_sf"/>
</dbReference>
<keyword evidence="5 9" id="KW-1133">Transmembrane helix</keyword>
<dbReference type="Gene3D" id="1.20.1250.20">
    <property type="entry name" value="MFS general substrate transporter like domains"/>
    <property type="match status" value="2"/>
</dbReference>
<evidence type="ECO:0000256" key="5">
    <source>
        <dbReference type="ARBA" id="ARBA00022989"/>
    </source>
</evidence>
<comment type="caution">
    <text evidence="10">The sequence shown here is derived from an EMBL/GenBank/DDBJ whole genome shotgun (WGS) entry which is preliminary data.</text>
</comment>
<feature type="compositionally biased region" description="Acidic residues" evidence="8">
    <location>
        <begin position="735"/>
        <end position="744"/>
    </location>
</feature>
<dbReference type="GO" id="GO:0022857">
    <property type="term" value="F:transmembrane transporter activity"/>
    <property type="evidence" value="ECO:0007669"/>
    <property type="project" value="TreeGrafter"/>
</dbReference>
<feature type="transmembrane region" description="Helical" evidence="9">
    <location>
        <begin position="463"/>
        <end position="485"/>
    </location>
</feature>
<evidence type="ECO:0000313" key="11">
    <source>
        <dbReference type="Proteomes" id="UP000310685"/>
    </source>
</evidence>
<dbReference type="InterPro" id="IPR036126">
    <property type="entry name" value="TBCA_sf"/>
</dbReference>
<comment type="subcellular location">
    <subcellularLocation>
        <location evidence="1">Membrane</location>
        <topology evidence="1">Multi-pass membrane protein</topology>
    </subcellularLocation>
</comment>
<evidence type="ECO:0000256" key="3">
    <source>
        <dbReference type="ARBA" id="ARBA00022692"/>
    </source>
</evidence>
<keyword evidence="6 9" id="KW-0472">Membrane</keyword>
<name>A0A4T0MFF0_9BASI</name>
<dbReference type="GO" id="GO:0007023">
    <property type="term" value="P:post-chaperonin tubulin folding pathway"/>
    <property type="evidence" value="ECO:0007669"/>
    <property type="project" value="InterPro"/>
</dbReference>
<accession>A0A4T0MFF0</accession>
<dbReference type="InterPro" id="IPR008195">
    <property type="entry name" value="Ribosomal_eL34"/>
</dbReference>
<feature type="transmembrane region" description="Helical" evidence="9">
    <location>
        <begin position="297"/>
        <end position="315"/>
    </location>
</feature>
<feature type="transmembrane region" description="Helical" evidence="9">
    <location>
        <begin position="198"/>
        <end position="218"/>
    </location>
</feature>
<dbReference type="GO" id="GO:0048487">
    <property type="term" value="F:beta-tubulin binding"/>
    <property type="evidence" value="ECO:0007669"/>
    <property type="project" value="InterPro"/>
</dbReference>
<dbReference type="GO" id="GO:0003735">
    <property type="term" value="F:structural constituent of ribosome"/>
    <property type="evidence" value="ECO:0007669"/>
    <property type="project" value="InterPro"/>
</dbReference>
<feature type="region of interest" description="Disordered" evidence="8">
    <location>
        <begin position="730"/>
        <end position="754"/>
    </location>
</feature>
<keyword evidence="4" id="KW-0689">Ribosomal protein</keyword>
<proteinExistence type="inferred from homology"/>
<evidence type="ECO:0000256" key="4">
    <source>
        <dbReference type="ARBA" id="ARBA00022980"/>
    </source>
</evidence>
<comment type="similarity">
    <text evidence="2">Belongs to the eukaryotic ribosomal protein eL34 family.</text>
</comment>
<evidence type="ECO:0000256" key="7">
    <source>
        <dbReference type="ARBA" id="ARBA00023274"/>
    </source>
</evidence>
<feature type="transmembrane region" description="Helical" evidence="9">
    <location>
        <begin position="492"/>
        <end position="510"/>
    </location>
</feature>
<dbReference type="PANTHER" id="PTHR23501:SF87">
    <property type="entry name" value="SIDEROPHORE IRON TRANSPORTER 2"/>
    <property type="match status" value="1"/>
</dbReference>
<dbReference type="GO" id="GO:0006412">
    <property type="term" value="P:translation"/>
    <property type="evidence" value="ECO:0007669"/>
    <property type="project" value="InterPro"/>
</dbReference>
<gene>
    <name evidence="10" type="ORF">E3Q22_00612</name>
</gene>
<organism evidence="10 11">
    <name type="scientific">Wallemia mellicola</name>
    <dbReference type="NCBI Taxonomy" id="1708541"/>
    <lineage>
        <taxon>Eukaryota</taxon>
        <taxon>Fungi</taxon>
        <taxon>Dikarya</taxon>
        <taxon>Basidiomycota</taxon>
        <taxon>Wallemiomycotina</taxon>
        <taxon>Wallemiomycetes</taxon>
        <taxon>Wallemiales</taxon>
        <taxon>Wallemiaceae</taxon>
        <taxon>Wallemia</taxon>
    </lineage>
</organism>
<evidence type="ECO:0000256" key="2">
    <source>
        <dbReference type="ARBA" id="ARBA00009875"/>
    </source>
</evidence>
<feature type="transmembrane region" description="Helical" evidence="9">
    <location>
        <begin position="386"/>
        <end position="405"/>
    </location>
</feature>
<dbReference type="SUPFAM" id="SSF103473">
    <property type="entry name" value="MFS general substrate transporter"/>
    <property type="match status" value="1"/>
</dbReference>
<keyword evidence="7" id="KW-0687">Ribonucleoprotein</keyword>
<evidence type="ECO:0000256" key="1">
    <source>
        <dbReference type="ARBA" id="ARBA00004141"/>
    </source>
</evidence>
<dbReference type="AlphaFoldDB" id="A0A4T0MFF0"/>
<dbReference type="PANTHER" id="PTHR23501">
    <property type="entry name" value="MAJOR FACILITATOR SUPERFAMILY"/>
    <property type="match status" value="1"/>
</dbReference>
<feature type="transmembrane region" description="Helical" evidence="9">
    <location>
        <begin position="258"/>
        <end position="277"/>
    </location>
</feature>
<dbReference type="SUPFAM" id="SSF46988">
    <property type="entry name" value="Tubulin chaperone cofactor A"/>
    <property type="match status" value="1"/>
</dbReference>